<dbReference type="InterPro" id="IPR001173">
    <property type="entry name" value="Glyco_trans_2-like"/>
</dbReference>
<proteinExistence type="predicted"/>
<evidence type="ECO:0000256" key="1">
    <source>
        <dbReference type="SAM" id="Phobius"/>
    </source>
</evidence>
<protein>
    <submittedName>
        <fullName evidence="3">Glycosyl transferase, family 2</fullName>
    </submittedName>
</protein>
<dbReference type="CDD" id="cd06433">
    <property type="entry name" value="GT_2_WfgS_like"/>
    <property type="match status" value="1"/>
</dbReference>
<gene>
    <name evidence="3" type="ORF">MNBD_DELTA01-1975</name>
</gene>
<dbReference type="PANTHER" id="PTHR22916:SF3">
    <property type="entry name" value="UDP-GLCNAC:BETAGAL BETA-1,3-N-ACETYLGLUCOSAMINYLTRANSFERASE-LIKE PROTEIN 1"/>
    <property type="match status" value="1"/>
</dbReference>
<feature type="transmembrane region" description="Helical" evidence="1">
    <location>
        <begin position="261"/>
        <end position="278"/>
    </location>
</feature>
<dbReference type="InterPro" id="IPR029044">
    <property type="entry name" value="Nucleotide-diphossugar_trans"/>
</dbReference>
<dbReference type="SUPFAM" id="SSF53448">
    <property type="entry name" value="Nucleotide-diphospho-sugar transferases"/>
    <property type="match status" value="1"/>
</dbReference>
<dbReference type="GO" id="GO:0016758">
    <property type="term" value="F:hexosyltransferase activity"/>
    <property type="evidence" value="ECO:0007669"/>
    <property type="project" value="UniProtKB-ARBA"/>
</dbReference>
<name>A0A3B0R0D8_9ZZZZ</name>
<evidence type="ECO:0000313" key="3">
    <source>
        <dbReference type="EMBL" id="VAV85789.1"/>
    </source>
</evidence>
<dbReference type="EMBL" id="UOEA01000098">
    <property type="protein sequence ID" value="VAV85789.1"/>
    <property type="molecule type" value="Genomic_DNA"/>
</dbReference>
<dbReference type="AlphaFoldDB" id="A0A3B0R0D8"/>
<dbReference type="Pfam" id="PF00535">
    <property type="entry name" value="Glycos_transf_2"/>
    <property type="match status" value="1"/>
</dbReference>
<sequence length="306" mass="35667">MANKNKNTNADRPLVSVITPSYNQGAFIRETIESVHSQNYPRIEHIIFDGGSTDDSIDIIKEYEDKLSWTSEKDQGQSDAINKGFRKATGDIVAWLNSDDTYLDDALNKAVTFLEQNPDVMMVYGKGYTIDKDSRITGECHTEPFNMKRLESFNFIYQPSVFIRREVFEEIGFLDESLHYSMDLDLWIRVAKKFKIAYLPEFLSTYRLHGDSKTMSQGVAFNKEEMETFKRHFGRAPINWVYGYIHALTAARFPFLKKSKFLFFSVMLPYFIYKYAMINKSLPWGIFSVMGTEGFKKFKKSWDELR</sequence>
<evidence type="ECO:0000259" key="2">
    <source>
        <dbReference type="Pfam" id="PF00535"/>
    </source>
</evidence>
<organism evidence="3">
    <name type="scientific">hydrothermal vent metagenome</name>
    <dbReference type="NCBI Taxonomy" id="652676"/>
    <lineage>
        <taxon>unclassified sequences</taxon>
        <taxon>metagenomes</taxon>
        <taxon>ecological metagenomes</taxon>
    </lineage>
</organism>
<keyword evidence="1" id="KW-1133">Transmembrane helix</keyword>
<keyword evidence="1" id="KW-0812">Transmembrane</keyword>
<accession>A0A3B0R0D8</accession>
<dbReference type="PANTHER" id="PTHR22916">
    <property type="entry name" value="GLYCOSYLTRANSFERASE"/>
    <property type="match status" value="1"/>
</dbReference>
<keyword evidence="3" id="KW-0808">Transferase</keyword>
<keyword evidence="1" id="KW-0472">Membrane</keyword>
<dbReference type="Gene3D" id="3.90.550.10">
    <property type="entry name" value="Spore Coat Polysaccharide Biosynthesis Protein SpsA, Chain A"/>
    <property type="match status" value="1"/>
</dbReference>
<feature type="domain" description="Glycosyltransferase 2-like" evidence="2">
    <location>
        <begin position="16"/>
        <end position="171"/>
    </location>
</feature>
<reference evidence="3" key="1">
    <citation type="submission" date="2018-06" db="EMBL/GenBank/DDBJ databases">
        <authorList>
            <person name="Zhirakovskaya E."/>
        </authorList>
    </citation>
    <scope>NUCLEOTIDE SEQUENCE</scope>
</reference>